<evidence type="ECO:0000256" key="5">
    <source>
        <dbReference type="ARBA" id="ARBA00022989"/>
    </source>
</evidence>
<keyword evidence="5 7" id="KW-1133">Transmembrane helix</keyword>
<accession>A0A0S7BAV7</accession>
<keyword evidence="3" id="KW-1003">Cell membrane</keyword>
<comment type="subcellular location">
    <subcellularLocation>
        <location evidence="1">Cell membrane</location>
        <topology evidence="1">Multi-pass membrane protein</topology>
    </subcellularLocation>
</comment>
<dbReference type="InterPro" id="IPR010290">
    <property type="entry name" value="TM_effector"/>
</dbReference>
<dbReference type="SUPFAM" id="SSF103473">
    <property type="entry name" value="MFS general substrate transporter"/>
    <property type="match status" value="1"/>
</dbReference>
<feature type="transmembrane region" description="Helical" evidence="7">
    <location>
        <begin position="234"/>
        <end position="252"/>
    </location>
</feature>
<keyword evidence="6 7" id="KW-0472">Membrane</keyword>
<dbReference type="PROSITE" id="PS50850">
    <property type="entry name" value="MFS"/>
    <property type="match status" value="1"/>
</dbReference>
<evidence type="ECO:0000256" key="1">
    <source>
        <dbReference type="ARBA" id="ARBA00004651"/>
    </source>
</evidence>
<gene>
    <name evidence="9" type="ORF">LARV_02501</name>
</gene>
<dbReference type="Pfam" id="PF05977">
    <property type="entry name" value="MFS_3"/>
    <property type="match status" value="2"/>
</dbReference>
<dbReference type="PANTHER" id="PTHR23513:SF11">
    <property type="entry name" value="STAPHYLOFERRIN A TRANSPORTER"/>
    <property type="match status" value="1"/>
</dbReference>
<evidence type="ECO:0000256" key="2">
    <source>
        <dbReference type="ARBA" id="ARBA00022448"/>
    </source>
</evidence>
<dbReference type="RefSeq" id="WP_075073962.1">
    <property type="nucleotide sequence ID" value="NZ_DF967972.1"/>
</dbReference>
<evidence type="ECO:0000256" key="6">
    <source>
        <dbReference type="ARBA" id="ARBA00023136"/>
    </source>
</evidence>
<feature type="transmembrane region" description="Helical" evidence="7">
    <location>
        <begin position="170"/>
        <end position="200"/>
    </location>
</feature>
<sequence length="437" mass="47338">MQSMIQQNNFRGPQFLRALSHRNYRLWFVGQGTSLIGSWMETMAIQVLVYDLTGSAAALGMVNLLGLIPLIPLSLWGGSIADRFPKRTVLIFTQSLLMLEAFIISALTWTGVIQVWHVYALSLLLGAVNAVDTPVRQAFTVEMVEGKDDLTNAIGLNSALFNLGRALGPALAGIIVAATGEAMAFLVNGITFIAVIFCLIEMKSLPIPNPEDKTKNNTVEHMKEGLTYVRGHQIMMILISLVAVSAFLSMPFNTLMPVFATNVLGKSASPIVGYFCNAQTGLFTCQSPEALPMGMLLAVMGIGAMVGAVYIAAMSDHAYRGRYLTMGNLLFPIALLLFSVSKSFTFSLVVMFVTGFSFVCQNVLANTMLQLFSPDAMRGRVMSLYSMMFQGMSRLGSLQAGLMADWISAPVSVGIGAAVSLVYALFVAIRYPIVRKS</sequence>
<dbReference type="EMBL" id="DF967972">
    <property type="protein sequence ID" value="GAP14727.1"/>
    <property type="molecule type" value="Genomic_DNA"/>
</dbReference>
<feature type="transmembrane region" description="Helical" evidence="7">
    <location>
        <begin position="290"/>
        <end position="311"/>
    </location>
</feature>
<evidence type="ECO:0000313" key="9">
    <source>
        <dbReference type="EMBL" id="GAP14727.1"/>
    </source>
</evidence>
<organism evidence="9">
    <name type="scientific">Longilinea arvoryzae</name>
    <dbReference type="NCBI Taxonomy" id="360412"/>
    <lineage>
        <taxon>Bacteria</taxon>
        <taxon>Bacillati</taxon>
        <taxon>Chloroflexota</taxon>
        <taxon>Anaerolineae</taxon>
        <taxon>Anaerolineales</taxon>
        <taxon>Anaerolineaceae</taxon>
        <taxon>Longilinea</taxon>
    </lineage>
</organism>
<name>A0A0S7BAV7_9CHLR</name>
<proteinExistence type="predicted"/>
<feature type="transmembrane region" description="Helical" evidence="7">
    <location>
        <begin position="406"/>
        <end position="429"/>
    </location>
</feature>
<dbReference type="GO" id="GO:0005886">
    <property type="term" value="C:plasma membrane"/>
    <property type="evidence" value="ECO:0007669"/>
    <property type="project" value="UniProtKB-SubCell"/>
</dbReference>
<dbReference type="STRING" id="360412.LARV_02501"/>
<dbReference type="Gene3D" id="1.20.1250.20">
    <property type="entry name" value="MFS general substrate transporter like domains"/>
    <property type="match status" value="1"/>
</dbReference>
<keyword evidence="2" id="KW-0813">Transport</keyword>
<feature type="transmembrane region" description="Helical" evidence="7">
    <location>
        <begin position="56"/>
        <end position="77"/>
    </location>
</feature>
<dbReference type="OrthoDB" id="9775268at2"/>
<feature type="transmembrane region" description="Helical" evidence="7">
    <location>
        <begin position="89"/>
        <end position="116"/>
    </location>
</feature>
<evidence type="ECO:0000313" key="10">
    <source>
        <dbReference type="Proteomes" id="UP000055060"/>
    </source>
</evidence>
<dbReference type="InterPro" id="IPR036259">
    <property type="entry name" value="MFS_trans_sf"/>
</dbReference>
<dbReference type="PANTHER" id="PTHR23513">
    <property type="entry name" value="INTEGRAL MEMBRANE EFFLUX PROTEIN-RELATED"/>
    <property type="match status" value="1"/>
</dbReference>
<dbReference type="InterPro" id="IPR020846">
    <property type="entry name" value="MFS_dom"/>
</dbReference>
<feature type="transmembrane region" description="Helical" evidence="7">
    <location>
        <begin position="26"/>
        <end position="50"/>
    </location>
</feature>
<evidence type="ECO:0000256" key="3">
    <source>
        <dbReference type="ARBA" id="ARBA00022475"/>
    </source>
</evidence>
<keyword evidence="4 7" id="KW-0812">Transmembrane</keyword>
<evidence type="ECO:0000256" key="7">
    <source>
        <dbReference type="SAM" id="Phobius"/>
    </source>
</evidence>
<feature type="domain" description="Major facilitator superfamily (MFS) profile" evidence="8">
    <location>
        <begin position="18"/>
        <end position="435"/>
    </location>
</feature>
<dbReference type="CDD" id="cd06173">
    <property type="entry name" value="MFS_MefA_like"/>
    <property type="match status" value="1"/>
</dbReference>
<evidence type="ECO:0000259" key="8">
    <source>
        <dbReference type="PROSITE" id="PS50850"/>
    </source>
</evidence>
<reference evidence="9" key="1">
    <citation type="submission" date="2015-07" db="EMBL/GenBank/DDBJ databases">
        <title>Draft Genome Sequences of Anaerolinea thermolimosa IMO-1, Bellilinea caldifistulae GOMI-1, Leptolinea tardivitalis YMTK-2, Levilinea saccharolytica KIBI-1,Longilinea arvoryzae KOME-1, Previously Described as Members of the Anaerolineaceae (Chloroflexi).</title>
        <authorList>
            <person name="Sekiguchi Y."/>
            <person name="Ohashi A."/>
            <person name="Matsuura N."/>
            <person name="Tourlousse M.D."/>
        </authorList>
    </citation>
    <scope>NUCLEOTIDE SEQUENCE [LARGE SCALE GENOMIC DNA]</scope>
    <source>
        <strain evidence="9">KOME-1</strain>
    </source>
</reference>
<protein>
    <submittedName>
        <fullName evidence="9">Arabinose efflux permease</fullName>
    </submittedName>
</protein>
<evidence type="ECO:0000256" key="4">
    <source>
        <dbReference type="ARBA" id="ARBA00022692"/>
    </source>
</evidence>
<keyword evidence="10" id="KW-1185">Reference proteome</keyword>
<dbReference type="AlphaFoldDB" id="A0A0S7BAV7"/>
<dbReference type="GO" id="GO:0022857">
    <property type="term" value="F:transmembrane transporter activity"/>
    <property type="evidence" value="ECO:0007669"/>
    <property type="project" value="InterPro"/>
</dbReference>
<dbReference type="Proteomes" id="UP000055060">
    <property type="component" value="Unassembled WGS sequence"/>
</dbReference>